<keyword evidence="1" id="KW-0245">EGF-like domain</keyword>
<feature type="compositionally biased region" description="Basic and acidic residues" evidence="5">
    <location>
        <begin position="353"/>
        <end position="364"/>
    </location>
</feature>
<dbReference type="PANTHER" id="PTHR24043">
    <property type="entry name" value="SCAVENGER RECEPTOR CLASS F"/>
    <property type="match status" value="1"/>
</dbReference>
<feature type="region of interest" description="Disordered" evidence="5">
    <location>
        <begin position="342"/>
        <end position="393"/>
    </location>
</feature>
<evidence type="ECO:0000313" key="7">
    <source>
        <dbReference type="EMBL" id="CAH1789355.1"/>
    </source>
</evidence>
<dbReference type="Gene3D" id="2.170.300.10">
    <property type="entry name" value="Tie2 ligand-binding domain superfamily"/>
    <property type="match status" value="1"/>
</dbReference>
<evidence type="ECO:0000313" key="8">
    <source>
        <dbReference type="Proteomes" id="UP000749559"/>
    </source>
</evidence>
<keyword evidence="3" id="KW-0677">Repeat</keyword>
<dbReference type="Proteomes" id="UP000749559">
    <property type="component" value="Unassembled WGS sequence"/>
</dbReference>
<dbReference type="PROSITE" id="PS00022">
    <property type="entry name" value="EGF_1"/>
    <property type="match status" value="1"/>
</dbReference>
<gene>
    <name evidence="7" type="ORF">OFUS_LOCUS14728</name>
</gene>
<evidence type="ECO:0000256" key="6">
    <source>
        <dbReference type="SAM" id="Phobius"/>
    </source>
</evidence>
<dbReference type="AlphaFoldDB" id="A0A8J1TS77"/>
<dbReference type="InterPro" id="IPR011489">
    <property type="entry name" value="EMI_domain"/>
</dbReference>
<dbReference type="FunFam" id="2.170.300.10:FF:000002">
    <property type="entry name" value="Multiple epidermal growth factor-like domains 10"/>
    <property type="match status" value="1"/>
</dbReference>
<keyword evidence="6" id="KW-1133">Transmembrane helix</keyword>
<evidence type="ECO:0000256" key="5">
    <source>
        <dbReference type="SAM" id="MobiDB-lite"/>
    </source>
</evidence>
<dbReference type="OrthoDB" id="10252017at2759"/>
<dbReference type="PROSITE" id="PS51041">
    <property type="entry name" value="EMI"/>
    <property type="match status" value="1"/>
</dbReference>
<dbReference type="SMART" id="SM00181">
    <property type="entry name" value="EGF"/>
    <property type="match status" value="3"/>
</dbReference>
<keyword evidence="4" id="KW-1015">Disulfide bond</keyword>
<feature type="transmembrane region" description="Helical" evidence="6">
    <location>
        <begin position="296"/>
        <end position="323"/>
    </location>
</feature>
<name>A0A8J1TS77_OWEFU</name>
<keyword evidence="6" id="KW-0812">Transmembrane</keyword>
<evidence type="ECO:0000256" key="3">
    <source>
        <dbReference type="ARBA" id="ARBA00022737"/>
    </source>
</evidence>
<feature type="region of interest" description="Disordered" evidence="5">
    <location>
        <begin position="511"/>
        <end position="691"/>
    </location>
</feature>
<dbReference type="Pfam" id="PF00053">
    <property type="entry name" value="EGF_laminin"/>
    <property type="match status" value="2"/>
</dbReference>
<keyword evidence="2" id="KW-0732">Signal</keyword>
<keyword evidence="6" id="KW-0472">Membrane</keyword>
<dbReference type="EMBL" id="CAIIXF020000007">
    <property type="protein sequence ID" value="CAH1789355.1"/>
    <property type="molecule type" value="Genomic_DNA"/>
</dbReference>
<proteinExistence type="predicted"/>
<feature type="compositionally biased region" description="Basic residues" evidence="5">
    <location>
        <begin position="381"/>
        <end position="393"/>
    </location>
</feature>
<comment type="caution">
    <text evidence="7">The sequence shown here is derived from an EMBL/GenBank/DDBJ whole genome shotgun (WGS) entry which is preliminary data.</text>
</comment>
<evidence type="ECO:0000256" key="4">
    <source>
        <dbReference type="ARBA" id="ARBA00023157"/>
    </source>
</evidence>
<keyword evidence="8" id="KW-1185">Reference proteome</keyword>
<dbReference type="GO" id="GO:0005044">
    <property type="term" value="F:scavenger receptor activity"/>
    <property type="evidence" value="ECO:0007669"/>
    <property type="project" value="InterPro"/>
</dbReference>
<evidence type="ECO:0000256" key="2">
    <source>
        <dbReference type="ARBA" id="ARBA00022729"/>
    </source>
</evidence>
<accession>A0A8J1TS77</accession>
<sequence>MNFRIIFSLSASKFNFNDFKFKFTLFTISMSAAFTLAMGDNICTYSVSEQTVIPYTVLTVKTVSYTPYCSGWDRFWNVGGKCNTKYRQQYGTRLQERQQTVYKTKSKCCPGWQEEGDGQCTKACPHGKYGSNCTLECDCSGNSLCHHVTGVCQCKAGWQEPYCNTTCPDGTYGFNCSDACMCENNASCKPETGHCSCMPGWLGQFCQQPCGTGHYGESCLSECKCARNGTDHCDPIDGACICKRGWNGKICTMKVVAPPGEVDVNYKPEVDPGKTDQQVSDPPLVSTKAKERDSTMGLAVVVVPCIVAAILIIVVIIAVVIVIRRRKKADRKPLTPVDHEATFELTESLQPRQNEEPNQQRDSHVSCSSSVKSPHEDSIKRGQKSKVFKKKSRTSNDSTFEKLSLVMKNSLYGKSGRGSPILSAETPPITPKQPSNAMNAQLDSVSDVNGTLSINSRVTKRIPQNSGNLYEEPEDVKPHDSVHYAYADVENKIPEEPQKQTRESLCQSHIYDDIEEDEKRKPKLEPIINENEYTDIEDKYEIPKPSLVRENPGEGARESIGPYNQGQYEYVGASPPVSPRSPHMFSRSPPVSPRSPGSIYDYVGPRETAEPQSIYSLEKAPPPLPDKQDTNTFKDVGDYLTVSSPSSSVYMNDDSTPKTGPKFSFSQDGRLPSISPNDTYIPMTPQEVHST</sequence>
<dbReference type="PRINTS" id="PR00011">
    <property type="entry name" value="EGFLAMININ"/>
</dbReference>
<protein>
    <submittedName>
        <fullName evidence="7">Uncharacterized protein</fullName>
    </submittedName>
</protein>
<reference evidence="7" key="1">
    <citation type="submission" date="2022-03" db="EMBL/GenBank/DDBJ databases">
        <authorList>
            <person name="Martin C."/>
        </authorList>
    </citation>
    <scope>NUCLEOTIDE SEQUENCE</scope>
</reference>
<feature type="region of interest" description="Disordered" evidence="5">
    <location>
        <begin position="266"/>
        <end position="290"/>
    </location>
</feature>
<feature type="region of interest" description="Disordered" evidence="5">
    <location>
        <begin position="417"/>
        <end position="437"/>
    </location>
</feature>
<feature type="compositionally biased region" description="Polar residues" evidence="5">
    <location>
        <begin position="641"/>
        <end position="658"/>
    </location>
</feature>
<dbReference type="InterPro" id="IPR000742">
    <property type="entry name" value="EGF"/>
</dbReference>
<dbReference type="InterPro" id="IPR002049">
    <property type="entry name" value="LE_dom"/>
</dbReference>
<organism evidence="7 8">
    <name type="scientific">Owenia fusiformis</name>
    <name type="common">Polychaete worm</name>
    <dbReference type="NCBI Taxonomy" id="6347"/>
    <lineage>
        <taxon>Eukaryota</taxon>
        <taxon>Metazoa</taxon>
        <taxon>Spiralia</taxon>
        <taxon>Lophotrochozoa</taxon>
        <taxon>Annelida</taxon>
        <taxon>Polychaeta</taxon>
        <taxon>Sedentaria</taxon>
        <taxon>Canalipalpata</taxon>
        <taxon>Sabellida</taxon>
        <taxon>Oweniida</taxon>
        <taxon>Oweniidae</taxon>
        <taxon>Owenia</taxon>
    </lineage>
</organism>
<dbReference type="InterPro" id="IPR042635">
    <property type="entry name" value="MEGF10/SREC1/2-like"/>
</dbReference>
<evidence type="ECO:0000256" key="1">
    <source>
        <dbReference type="ARBA" id="ARBA00022536"/>
    </source>
</evidence>
<dbReference type="CDD" id="cd00055">
    <property type="entry name" value="EGF_Lam"/>
    <property type="match status" value="1"/>
</dbReference>